<evidence type="ECO:0000313" key="2">
    <source>
        <dbReference type="Proteomes" id="UP000821865"/>
    </source>
</evidence>
<protein>
    <submittedName>
        <fullName evidence="1">Uncharacterized protein</fullName>
    </submittedName>
</protein>
<gene>
    <name evidence="1" type="ORF">HPB49_001085</name>
</gene>
<accession>A0ACB8D9N4</accession>
<proteinExistence type="predicted"/>
<dbReference type="EMBL" id="CM023471">
    <property type="protein sequence ID" value="KAH7964738.1"/>
    <property type="molecule type" value="Genomic_DNA"/>
</dbReference>
<reference evidence="1" key="1">
    <citation type="submission" date="2020-05" db="EMBL/GenBank/DDBJ databases">
        <title>Large-scale comparative analyses of tick genomes elucidate their genetic diversity and vector capacities.</title>
        <authorList>
            <person name="Jia N."/>
            <person name="Wang J."/>
            <person name="Shi W."/>
            <person name="Du L."/>
            <person name="Sun Y."/>
            <person name="Zhan W."/>
            <person name="Jiang J."/>
            <person name="Wang Q."/>
            <person name="Zhang B."/>
            <person name="Ji P."/>
            <person name="Sakyi L.B."/>
            <person name="Cui X."/>
            <person name="Yuan T."/>
            <person name="Jiang B."/>
            <person name="Yang W."/>
            <person name="Lam T.T.-Y."/>
            <person name="Chang Q."/>
            <person name="Ding S."/>
            <person name="Wang X."/>
            <person name="Zhu J."/>
            <person name="Ruan X."/>
            <person name="Zhao L."/>
            <person name="Wei J."/>
            <person name="Que T."/>
            <person name="Du C."/>
            <person name="Cheng J."/>
            <person name="Dai P."/>
            <person name="Han X."/>
            <person name="Huang E."/>
            <person name="Gao Y."/>
            <person name="Liu J."/>
            <person name="Shao H."/>
            <person name="Ye R."/>
            <person name="Li L."/>
            <person name="Wei W."/>
            <person name="Wang X."/>
            <person name="Wang C."/>
            <person name="Yang T."/>
            <person name="Huo Q."/>
            <person name="Li W."/>
            <person name="Guo W."/>
            <person name="Chen H."/>
            <person name="Zhou L."/>
            <person name="Ni X."/>
            <person name="Tian J."/>
            <person name="Zhou Y."/>
            <person name="Sheng Y."/>
            <person name="Liu T."/>
            <person name="Pan Y."/>
            <person name="Xia L."/>
            <person name="Li J."/>
            <person name="Zhao F."/>
            <person name="Cao W."/>
        </authorList>
    </citation>
    <scope>NUCLEOTIDE SEQUENCE</scope>
    <source>
        <strain evidence="1">Dsil-2018</strain>
    </source>
</reference>
<organism evidence="1 2">
    <name type="scientific">Dermacentor silvarum</name>
    <name type="common">Tick</name>
    <dbReference type="NCBI Taxonomy" id="543639"/>
    <lineage>
        <taxon>Eukaryota</taxon>
        <taxon>Metazoa</taxon>
        <taxon>Ecdysozoa</taxon>
        <taxon>Arthropoda</taxon>
        <taxon>Chelicerata</taxon>
        <taxon>Arachnida</taxon>
        <taxon>Acari</taxon>
        <taxon>Parasitiformes</taxon>
        <taxon>Ixodida</taxon>
        <taxon>Ixodoidea</taxon>
        <taxon>Ixodidae</taxon>
        <taxon>Rhipicephalinae</taxon>
        <taxon>Dermacentor</taxon>
    </lineage>
</organism>
<comment type="caution">
    <text evidence="1">The sequence shown here is derived from an EMBL/GenBank/DDBJ whole genome shotgun (WGS) entry which is preliminary data.</text>
</comment>
<sequence>MLRNMKLLPLPTSSRLNQIISGVPCDYGYNEVALKAIQAFFKDKPGVQRFGTLVLDEIKLRECIDFNKSTYKFDGFVDFATQGRDTAVAADHALVIMFIPLFEKWVQPIASFATKGAAPGFVLSKLVLESVLQLERHGASVTAVVSDGAGNNRSMWTHVGVSGKICQPVNKIPHS</sequence>
<dbReference type="Proteomes" id="UP000821865">
    <property type="component" value="Chromosome 2"/>
</dbReference>
<keyword evidence="2" id="KW-1185">Reference proteome</keyword>
<name>A0ACB8D9N4_DERSI</name>
<evidence type="ECO:0000313" key="1">
    <source>
        <dbReference type="EMBL" id="KAH7964738.1"/>
    </source>
</evidence>